<evidence type="ECO:0000313" key="5">
    <source>
        <dbReference type="EMBL" id="SDG05446.1"/>
    </source>
</evidence>
<keyword evidence="1" id="KW-0233">DNA recombination</keyword>
<feature type="domain" description="DUF6538" evidence="4">
    <location>
        <begin position="6"/>
        <end position="59"/>
    </location>
</feature>
<sequence>MLAQNHLSQRGSVYQWRRRVRSQSTGIIDIKLSLGTTDRRVAAILARKISAESDHLMDQINSNSITPAEARAWLGEVIRRERQKIEQLQMLRRIESDDPADDARHDEAMRDAWQHLAQAGLNGRIPDGTQDLVRSNIEILRQDLTSESRRNIVARDFRNLTGRERVSAFELMTLMTLLISGKKAAWAGYETALQPIDTLADEIARQAPSALIGSEPRPTPPAKTALEAPPSQSLPASTPSAKDPTISAVIERMILLKRREGIEEKTLQQYRSFGKLFILLTGIADIRDVLQSDATSFRASLRKLPKSWGKSPADQTATREEVMARAAALRPDQVGLSVGTINRHLEHLGQIVASAADEGIPVDPRLNPAKLRRKDPVRDSDKRDAFTPVQLERIFRGPVWSGSESEYYQTRPGPTTYHNGLYWCPLIGAVTGARREEIAGLAPNDIVTVDGIPCFSIAASDQRRVKTLSSQRVVPIHSRLIELGFLDYVARIRAKGHPDLFPDLREPTSGQHGRKLGRRMRQVIDETLGAEGAALSFHSLRHYVQNALERAKIDDKIIRDIVGHEGRDVHDKVYHKPVPPDIMQPAIESLTLAI</sequence>
<gene>
    <name evidence="5" type="ORF">SAMN04244550_03336</name>
</gene>
<organism evidence="5 6">
    <name type="scientific">Rhodobacter capsulatus</name>
    <name type="common">Rhodopseudomonas capsulata</name>
    <dbReference type="NCBI Taxonomy" id="1061"/>
    <lineage>
        <taxon>Bacteria</taxon>
        <taxon>Pseudomonadati</taxon>
        <taxon>Pseudomonadota</taxon>
        <taxon>Alphaproteobacteria</taxon>
        <taxon>Rhodobacterales</taxon>
        <taxon>Rhodobacter group</taxon>
        <taxon>Rhodobacter</taxon>
    </lineage>
</organism>
<dbReference type="RefSeq" id="WP_074555954.1">
    <property type="nucleotide sequence ID" value="NZ_CP119563.1"/>
</dbReference>
<dbReference type="OrthoDB" id="7222937at2"/>
<dbReference type="GO" id="GO:0015074">
    <property type="term" value="P:DNA integration"/>
    <property type="evidence" value="ECO:0007669"/>
    <property type="project" value="InterPro"/>
</dbReference>
<dbReference type="InterPro" id="IPR046668">
    <property type="entry name" value="DUF6538"/>
</dbReference>
<feature type="region of interest" description="Disordered" evidence="2">
    <location>
        <begin position="211"/>
        <end position="242"/>
    </location>
</feature>
<dbReference type="AlphaFoldDB" id="A0A1G7R3V0"/>
<accession>A0A1G7R3V0</accession>
<dbReference type="Pfam" id="PF00589">
    <property type="entry name" value="Phage_integrase"/>
    <property type="match status" value="1"/>
</dbReference>
<evidence type="ECO:0000259" key="4">
    <source>
        <dbReference type="Pfam" id="PF20172"/>
    </source>
</evidence>
<proteinExistence type="predicted"/>
<dbReference type="Proteomes" id="UP000183812">
    <property type="component" value="Unassembled WGS sequence"/>
</dbReference>
<dbReference type="InterPro" id="IPR002104">
    <property type="entry name" value="Integrase_catalytic"/>
</dbReference>
<dbReference type="CDD" id="cd01184">
    <property type="entry name" value="INT_C_like_1"/>
    <property type="match status" value="1"/>
</dbReference>
<name>A0A1G7R3V0_RHOCA</name>
<dbReference type="SUPFAM" id="SSF56349">
    <property type="entry name" value="DNA breaking-rejoining enzymes"/>
    <property type="match status" value="1"/>
</dbReference>
<feature type="compositionally biased region" description="Polar residues" evidence="2">
    <location>
        <begin position="230"/>
        <end position="240"/>
    </location>
</feature>
<reference evidence="5 6" key="1">
    <citation type="submission" date="2016-10" db="EMBL/GenBank/DDBJ databases">
        <authorList>
            <person name="de Groot N.N."/>
        </authorList>
    </citation>
    <scope>NUCLEOTIDE SEQUENCE [LARGE SCALE GENOMIC DNA]</scope>
    <source>
        <strain evidence="6">DSM 938 / 37b4</strain>
    </source>
</reference>
<dbReference type="GO" id="GO:0006310">
    <property type="term" value="P:DNA recombination"/>
    <property type="evidence" value="ECO:0007669"/>
    <property type="project" value="UniProtKB-KW"/>
</dbReference>
<evidence type="ECO:0000256" key="1">
    <source>
        <dbReference type="ARBA" id="ARBA00023172"/>
    </source>
</evidence>
<dbReference type="EMBL" id="FNAY01000027">
    <property type="protein sequence ID" value="SDG05446.1"/>
    <property type="molecule type" value="Genomic_DNA"/>
</dbReference>
<dbReference type="InterPro" id="IPR013762">
    <property type="entry name" value="Integrase-like_cat_sf"/>
</dbReference>
<protein>
    <submittedName>
        <fullName evidence="5">Phage integrase family protein</fullName>
    </submittedName>
</protein>
<feature type="domain" description="Tyr recombinase" evidence="3">
    <location>
        <begin position="430"/>
        <end position="566"/>
    </location>
</feature>
<dbReference type="Gene3D" id="1.10.443.10">
    <property type="entry name" value="Intergrase catalytic core"/>
    <property type="match status" value="1"/>
</dbReference>
<dbReference type="GO" id="GO:0003677">
    <property type="term" value="F:DNA binding"/>
    <property type="evidence" value="ECO:0007669"/>
    <property type="project" value="InterPro"/>
</dbReference>
<evidence type="ECO:0000313" key="6">
    <source>
        <dbReference type="Proteomes" id="UP000183812"/>
    </source>
</evidence>
<dbReference type="Pfam" id="PF20172">
    <property type="entry name" value="DUF6538"/>
    <property type="match status" value="1"/>
</dbReference>
<dbReference type="InterPro" id="IPR011010">
    <property type="entry name" value="DNA_brk_join_enz"/>
</dbReference>
<evidence type="ECO:0000256" key="2">
    <source>
        <dbReference type="SAM" id="MobiDB-lite"/>
    </source>
</evidence>
<evidence type="ECO:0000259" key="3">
    <source>
        <dbReference type="Pfam" id="PF00589"/>
    </source>
</evidence>